<keyword evidence="2" id="KW-1133">Transmembrane helix</keyword>
<accession>A0A9P3LHU9</accession>
<dbReference type="EMBL" id="BPQB01000048">
    <property type="protein sequence ID" value="GJE95383.1"/>
    <property type="molecule type" value="Genomic_DNA"/>
</dbReference>
<feature type="transmembrane region" description="Helical" evidence="2">
    <location>
        <begin position="103"/>
        <end position="122"/>
    </location>
</feature>
<evidence type="ECO:0000256" key="1">
    <source>
        <dbReference type="SAM" id="MobiDB-lite"/>
    </source>
</evidence>
<feature type="region of interest" description="Disordered" evidence="1">
    <location>
        <begin position="1"/>
        <end position="82"/>
    </location>
</feature>
<feature type="transmembrane region" description="Helical" evidence="2">
    <location>
        <begin position="317"/>
        <end position="337"/>
    </location>
</feature>
<keyword evidence="2" id="KW-0472">Membrane</keyword>
<dbReference type="OrthoDB" id="3269725at2759"/>
<protein>
    <recommendedName>
        <fullName evidence="3">DUF6535 domain-containing protein</fullName>
    </recommendedName>
</protein>
<feature type="compositionally biased region" description="Low complexity" evidence="1">
    <location>
        <begin position="985"/>
        <end position="997"/>
    </location>
</feature>
<organism evidence="4 5">
    <name type="scientific">Phanerochaete sordida</name>
    <dbReference type="NCBI Taxonomy" id="48140"/>
    <lineage>
        <taxon>Eukaryota</taxon>
        <taxon>Fungi</taxon>
        <taxon>Dikarya</taxon>
        <taxon>Basidiomycota</taxon>
        <taxon>Agaricomycotina</taxon>
        <taxon>Agaricomycetes</taxon>
        <taxon>Polyporales</taxon>
        <taxon>Phanerochaetaceae</taxon>
        <taxon>Phanerochaete</taxon>
    </lineage>
</organism>
<dbReference type="InterPro" id="IPR045338">
    <property type="entry name" value="DUF6535"/>
</dbReference>
<feature type="compositionally biased region" description="Basic and acidic residues" evidence="1">
    <location>
        <begin position="1033"/>
        <end position="1042"/>
    </location>
</feature>
<evidence type="ECO:0000313" key="5">
    <source>
        <dbReference type="Proteomes" id="UP000703269"/>
    </source>
</evidence>
<comment type="caution">
    <text evidence="4">The sequence shown here is derived from an EMBL/GenBank/DDBJ whole genome shotgun (WGS) entry which is preliminary data.</text>
</comment>
<dbReference type="Pfam" id="PF20153">
    <property type="entry name" value="DUF6535"/>
    <property type="match status" value="1"/>
</dbReference>
<feature type="compositionally biased region" description="Polar residues" evidence="1">
    <location>
        <begin position="1065"/>
        <end position="1094"/>
    </location>
</feature>
<keyword evidence="5" id="KW-1185">Reference proteome</keyword>
<feature type="compositionally biased region" description="Polar residues" evidence="1">
    <location>
        <begin position="1236"/>
        <end position="1246"/>
    </location>
</feature>
<reference evidence="4 5" key="1">
    <citation type="submission" date="2021-08" db="EMBL/GenBank/DDBJ databases">
        <title>Draft Genome Sequence of Phanerochaete sordida strain YK-624.</title>
        <authorList>
            <person name="Mori T."/>
            <person name="Dohra H."/>
            <person name="Suzuki T."/>
            <person name="Kawagishi H."/>
            <person name="Hirai H."/>
        </authorList>
    </citation>
    <scope>NUCLEOTIDE SEQUENCE [LARGE SCALE GENOMIC DNA]</scope>
    <source>
        <strain evidence="4 5">YK-624</strain>
    </source>
</reference>
<dbReference type="Proteomes" id="UP000703269">
    <property type="component" value="Unassembled WGS sequence"/>
</dbReference>
<dbReference type="AlphaFoldDB" id="A0A9P3LHU9"/>
<feature type="domain" description="DUF6535" evidence="3">
    <location>
        <begin position="81"/>
        <end position="257"/>
    </location>
</feature>
<feature type="transmembrane region" description="Helical" evidence="2">
    <location>
        <begin position="178"/>
        <end position="197"/>
    </location>
</feature>
<feature type="compositionally biased region" description="Basic and acidic residues" evidence="1">
    <location>
        <begin position="1008"/>
        <end position="1021"/>
    </location>
</feature>
<evidence type="ECO:0000259" key="3">
    <source>
        <dbReference type="Pfam" id="PF20153"/>
    </source>
</evidence>
<evidence type="ECO:0000313" key="4">
    <source>
        <dbReference type="EMBL" id="GJE95383.1"/>
    </source>
</evidence>
<feature type="region of interest" description="Disordered" evidence="1">
    <location>
        <begin position="887"/>
        <end position="1246"/>
    </location>
</feature>
<sequence>MSNPSRAQDPAAADTGPPGRNEDNVKSPPPDPTHGRPDPTLPQSSSSPRADPMPQMAAQPQMDSRAEAEQSNKQSGRSSAWQELRDTVRKIDERKVKDAKEDLDNLLVFAGLFSAVVTTFVVDSYASLQPDNTDKIVFLMQHSLAQNYTYADGILRPVSPFPSLPSFETPLWALRVNGLWFASLVVSLSTASFGLLVKQWLTEYLAMDWITPEEQLRVRQFRYPGLVNWKVYELAAALPLLLHISLGLFFLGLCFYTAAASEIIGQSTFPLVAGWAFFALFAIFAPCISSHCPYKITLLKTVLRFIRQLIGLRIRRLLQTIVLSSVVLPSWIAHHIAHLYMGTSLSLWAAANHMKDKSRTKYFILQGSYMIYGIFRELPCILRGILQAGKYQEEENAAISGSRNPARLLVSIDKVLVNDGPILQSMAEVLQQGNSGPDSIISFVIGCINNRRSKRSGEIIGRTQIIKDCFPFFMVSSKAQIILVELLSKTLSTYLAHNLPPTGELELQKSDLWMMNAAVLIIFSSTNFNNSEYKLSCTLYSNPNHFASLLQMAHGIMSRWDVSDTTFLIETAFVPPDARMWTHSIWDYLPRLNNSPLSNVQTSTIQLLLLCSWCKPQYEASSISVPNSIIMLLFVLDCSAPALDQSEDDLSLYYFFSGDQPSESHVKKELTRLRTDYKYFASPLAAAVCNSSKLVAQALNLYRVYVSQSLQDLRPLWKVLCALDDNILQQAILHPVMADLWTFLVECARRNTLDTLHTESFVKLCIVQAHLGMPSALNLGKSSSDWDLLLPILKYAAGEGTLVKEDTAEDPDDTIPKLASRALQSLEQHTLLHPEHVHAPLNDVLSELASMESLLPARRAASPSPSPSEHRSRLWRIIPPVFSSWRRRPAESSGVTRPTDVEEGLPASANEPQPAPTTTDLEHIPVSAAPPSTAAAPATERLSKPSPSTVYPPRLPPSAAPSVVADSTRPPDAGGAEDTAVGDGSAALHAQSAHAPATRPADALAPDSIDRPAHRATHSENRSVQARETSVSSEERAEERYPGPDPGAPTPGESSSDVDEAHAQARTSESEGATRSQPGTTDKPRSSTPDQNKVTVPLPGSHSAPGTSTKRVDEVPTEGAAEKMPPAFAEAIDPAHARPTPPGSAETTEPRSAGCPSALQSITQVGGRIDETRPSAQPQSREDEIVVSLADSIAPGENGRVESSEAHVRSRSLMIAGSADGAGDQSRDDAQILHPRSNSASATGDE</sequence>
<name>A0A9P3LHU9_9APHY</name>
<feature type="transmembrane region" description="Helical" evidence="2">
    <location>
        <begin position="240"/>
        <end position="260"/>
    </location>
</feature>
<keyword evidence="2" id="KW-0812">Transmembrane</keyword>
<gene>
    <name evidence="4" type="ORF">PsYK624_115670</name>
</gene>
<feature type="transmembrane region" description="Helical" evidence="2">
    <location>
        <begin position="272"/>
        <end position="296"/>
    </location>
</feature>
<feature type="compositionally biased region" description="Polar residues" evidence="1">
    <location>
        <begin position="71"/>
        <end position="81"/>
    </location>
</feature>
<proteinExistence type="predicted"/>
<evidence type="ECO:0000256" key="2">
    <source>
        <dbReference type="SAM" id="Phobius"/>
    </source>
</evidence>
<feature type="compositionally biased region" description="Basic and acidic residues" evidence="1">
    <location>
        <begin position="1199"/>
        <end position="1208"/>
    </location>
</feature>
<feature type="compositionally biased region" description="Low complexity" evidence="1">
    <location>
        <begin position="927"/>
        <end position="939"/>
    </location>
</feature>
<feature type="compositionally biased region" description="Polar residues" evidence="1">
    <location>
        <begin position="1022"/>
        <end position="1032"/>
    </location>
</feature>